<organism evidence="2 3">
    <name type="scientific">Haliangium ochraceum (strain DSM 14365 / JCM 11303 / SMP-2)</name>
    <dbReference type="NCBI Taxonomy" id="502025"/>
    <lineage>
        <taxon>Bacteria</taxon>
        <taxon>Pseudomonadati</taxon>
        <taxon>Myxococcota</taxon>
        <taxon>Polyangia</taxon>
        <taxon>Haliangiales</taxon>
        <taxon>Kofleriaceae</taxon>
        <taxon>Haliangium</taxon>
    </lineage>
</organism>
<dbReference type="EMBL" id="CP001804">
    <property type="protein sequence ID" value="ACY19110.1"/>
    <property type="molecule type" value="Genomic_DNA"/>
</dbReference>
<feature type="compositionally biased region" description="Basic and acidic residues" evidence="1">
    <location>
        <begin position="332"/>
        <end position="341"/>
    </location>
</feature>
<keyword evidence="3" id="KW-1185">Reference proteome</keyword>
<evidence type="ECO:0000313" key="2">
    <source>
        <dbReference type="EMBL" id="ACY19110.1"/>
    </source>
</evidence>
<feature type="region of interest" description="Disordered" evidence="1">
    <location>
        <begin position="320"/>
        <end position="341"/>
    </location>
</feature>
<dbReference type="KEGG" id="hoh:Hoch_6644"/>
<dbReference type="RefSeq" id="WP_012831702.1">
    <property type="nucleotide sequence ID" value="NC_013440.1"/>
</dbReference>
<dbReference type="HOGENOM" id="CLU_466744_0_0_7"/>
<dbReference type="AlphaFoldDB" id="D0LRW8"/>
<sequence>MDELTRNCLMHLTRLVHVLADEASTTHKAEILRQVSEIEYVLEGHSADKHQRLISGRTELGRSPVLSAFKGFGWVKDGKDGGGQHDPRAHLRERCGRAGAGPVARRALAMRLLVPWGTRLGSGTTGKAALVASYGHLMMDADIARLVQYSVKWAAMFDTLGRQVVDSMKFVGKLVEGATKDERKRTKWRRMALKVGVKLLATAVSAFGMAPLVEMLGSYVEETLQTAGPMSTEHQVLLKDGEVSWAGASYDPKFGSGTWAREGGTRALSSLVDEVTGTVKDKIEGLGSVDPGKAEDIIQVIVQVVGGMFESFTHNLSEQFGQRTETTTGAGDRADKLSDTSSREKRRTIVLADVVYYAYGAGKTSDALRWSYGSDLFGRHREHTSFVARRQVRGMLDALKPRDLNANGGLAALDRVLRSVLLAQFLADNEALYKSHKLRSIAAPLIALGWLEKGTYSPGESERQDSRFRERASTAVFFDEYGAISAKPESSQKIARWAADIFTPAVNGHANVWLRNWTCKYLHEAPKKCRGPNGSYATDVHERAQKYVLAAPSERRTTLREFAGTRVEKSVPMREYGTRHWFSY</sequence>
<evidence type="ECO:0000313" key="3">
    <source>
        <dbReference type="Proteomes" id="UP000001880"/>
    </source>
</evidence>
<proteinExistence type="predicted"/>
<gene>
    <name evidence="2" type="ordered locus">Hoch_6644</name>
</gene>
<protein>
    <submittedName>
        <fullName evidence="2">Uncharacterized protein</fullName>
    </submittedName>
</protein>
<accession>D0LRW8</accession>
<name>D0LRW8_HALO1</name>
<dbReference type="Proteomes" id="UP000001880">
    <property type="component" value="Chromosome"/>
</dbReference>
<reference evidence="2 3" key="1">
    <citation type="journal article" date="2010" name="Stand. Genomic Sci.">
        <title>Complete genome sequence of Haliangium ochraceum type strain (SMP-2).</title>
        <authorList>
            <consortium name="US DOE Joint Genome Institute (JGI-PGF)"/>
            <person name="Ivanova N."/>
            <person name="Daum C."/>
            <person name="Lang E."/>
            <person name="Abt B."/>
            <person name="Kopitz M."/>
            <person name="Saunders E."/>
            <person name="Lapidus A."/>
            <person name="Lucas S."/>
            <person name="Glavina Del Rio T."/>
            <person name="Nolan M."/>
            <person name="Tice H."/>
            <person name="Copeland A."/>
            <person name="Cheng J.F."/>
            <person name="Chen F."/>
            <person name="Bruce D."/>
            <person name="Goodwin L."/>
            <person name="Pitluck S."/>
            <person name="Mavromatis K."/>
            <person name="Pati A."/>
            <person name="Mikhailova N."/>
            <person name="Chen A."/>
            <person name="Palaniappan K."/>
            <person name="Land M."/>
            <person name="Hauser L."/>
            <person name="Chang Y.J."/>
            <person name="Jeffries C.D."/>
            <person name="Detter J.C."/>
            <person name="Brettin T."/>
            <person name="Rohde M."/>
            <person name="Goker M."/>
            <person name="Bristow J."/>
            <person name="Markowitz V."/>
            <person name="Eisen J.A."/>
            <person name="Hugenholtz P."/>
            <person name="Kyrpides N.C."/>
            <person name="Klenk H.P."/>
        </authorList>
    </citation>
    <scope>NUCLEOTIDE SEQUENCE [LARGE SCALE GENOMIC DNA]</scope>
    <source>
        <strain evidence="3">DSM 14365 / CIP 107738 / JCM 11303 / AJ 13395 / SMP-2</strain>
    </source>
</reference>
<feature type="compositionally biased region" description="Polar residues" evidence="1">
    <location>
        <begin position="320"/>
        <end position="329"/>
    </location>
</feature>
<evidence type="ECO:0000256" key="1">
    <source>
        <dbReference type="SAM" id="MobiDB-lite"/>
    </source>
</evidence>